<evidence type="ECO:0000313" key="1">
    <source>
        <dbReference type="EMBL" id="BAP54446.1"/>
    </source>
</evidence>
<evidence type="ECO:0000313" key="2">
    <source>
        <dbReference type="Proteomes" id="UP000031623"/>
    </source>
</evidence>
<accession>A0A090BU41</accession>
<protein>
    <submittedName>
        <fullName evidence="1">Uncharacterized protein</fullName>
    </submittedName>
</protein>
<reference evidence="1 2" key="1">
    <citation type="journal article" date="2014" name="ISME J.">
        <title>Ecophysiology of Thioploca ingrica as revealed by the complete genome sequence supplemented with proteomic evidence.</title>
        <authorList>
            <person name="Kojima H."/>
            <person name="Ogura Y."/>
            <person name="Yamamoto N."/>
            <person name="Togashi T."/>
            <person name="Mori H."/>
            <person name="Watanabe T."/>
            <person name="Nemoto F."/>
            <person name="Kurokawa K."/>
            <person name="Hayashi T."/>
            <person name="Fukui M."/>
        </authorList>
    </citation>
    <scope>NUCLEOTIDE SEQUENCE [LARGE SCALE GENOMIC DNA]</scope>
</reference>
<organism evidence="1 2">
    <name type="scientific">Thioploca ingrica</name>
    <dbReference type="NCBI Taxonomy" id="40754"/>
    <lineage>
        <taxon>Bacteria</taxon>
        <taxon>Pseudomonadati</taxon>
        <taxon>Pseudomonadota</taxon>
        <taxon>Gammaproteobacteria</taxon>
        <taxon>Thiotrichales</taxon>
        <taxon>Thiotrichaceae</taxon>
        <taxon>Thioploca</taxon>
    </lineage>
</organism>
<keyword evidence="2" id="KW-1185">Reference proteome</keyword>
<dbReference type="Proteomes" id="UP000031623">
    <property type="component" value="Chromosome"/>
</dbReference>
<dbReference type="AlphaFoldDB" id="A0A090BU41"/>
<gene>
    <name evidence="1" type="ORF">THII_0149</name>
</gene>
<name>A0A090BU41_9GAMM</name>
<dbReference type="HOGENOM" id="CLU_3067232_0_0_6"/>
<sequence length="53" mass="5895">MTTNHFNRKIQFEGITIADKLNLSLTLLKNNSDNQVINAKGETRTLTGYPTGT</sequence>
<proteinExistence type="predicted"/>
<dbReference type="EMBL" id="AP014633">
    <property type="protein sequence ID" value="BAP54446.1"/>
    <property type="molecule type" value="Genomic_DNA"/>
</dbReference>
<dbReference type="KEGG" id="tig:THII_0149"/>